<dbReference type="Proteomes" id="UP000821866">
    <property type="component" value="Chromosome 9"/>
</dbReference>
<protein>
    <submittedName>
        <fullName evidence="1">Uncharacterized protein</fullName>
    </submittedName>
</protein>
<reference evidence="1" key="2">
    <citation type="submission" date="2021-09" db="EMBL/GenBank/DDBJ databases">
        <authorList>
            <person name="Jia N."/>
            <person name="Wang J."/>
            <person name="Shi W."/>
            <person name="Du L."/>
            <person name="Sun Y."/>
            <person name="Zhan W."/>
            <person name="Jiang J."/>
            <person name="Wang Q."/>
            <person name="Zhang B."/>
            <person name="Ji P."/>
            <person name="Sakyi L.B."/>
            <person name="Cui X."/>
            <person name="Yuan T."/>
            <person name="Jiang B."/>
            <person name="Yang W."/>
            <person name="Lam T.T.-Y."/>
            <person name="Chang Q."/>
            <person name="Ding S."/>
            <person name="Wang X."/>
            <person name="Zhu J."/>
            <person name="Ruan X."/>
            <person name="Zhao L."/>
            <person name="Wei J."/>
            <person name="Que T."/>
            <person name="Du C."/>
            <person name="Cheng J."/>
            <person name="Dai P."/>
            <person name="Han X."/>
            <person name="Huang E."/>
            <person name="Gao Y."/>
            <person name="Liu J."/>
            <person name="Shao H."/>
            <person name="Ye R."/>
            <person name="Li L."/>
            <person name="Wei W."/>
            <person name="Wang X."/>
            <person name="Wang C."/>
            <person name="Huo Q."/>
            <person name="Li W."/>
            <person name="Guo W."/>
            <person name="Chen H."/>
            <person name="Chen S."/>
            <person name="Zhou L."/>
            <person name="Zhou L."/>
            <person name="Ni X."/>
            <person name="Tian J."/>
            <person name="Zhou Y."/>
            <person name="Sheng Y."/>
            <person name="Liu T."/>
            <person name="Pan Y."/>
            <person name="Xia L."/>
            <person name="Li J."/>
            <person name="Zhao F."/>
            <person name="Cao W."/>
        </authorList>
    </citation>
    <scope>NUCLEOTIDE SEQUENCE</scope>
    <source>
        <strain evidence="1">Rmic-2018</strain>
        <tissue evidence="1">Larvae</tissue>
    </source>
</reference>
<evidence type="ECO:0000313" key="1">
    <source>
        <dbReference type="EMBL" id="KAH8009533.1"/>
    </source>
</evidence>
<gene>
    <name evidence="1" type="ORF">HPB51_018179</name>
</gene>
<dbReference type="VEuPathDB" id="VectorBase:LOC119169625"/>
<proteinExistence type="predicted"/>
<organism evidence="1 2">
    <name type="scientific">Rhipicephalus microplus</name>
    <name type="common">Cattle tick</name>
    <name type="synonym">Boophilus microplus</name>
    <dbReference type="NCBI Taxonomy" id="6941"/>
    <lineage>
        <taxon>Eukaryota</taxon>
        <taxon>Metazoa</taxon>
        <taxon>Ecdysozoa</taxon>
        <taxon>Arthropoda</taxon>
        <taxon>Chelicerata</taxon>
        <taxon>Arachnida</taxon>
        <taxon>Acari</taxon>
        <taxon>Parasitiformes</taxon>
        <taxon>Ixodida</taxon>
        <taxon>Ixodoidea</taxon>
        <taxon>Ixodidae</taxon>
        <taxon>Rhipicephalinae</taxon>
        <taxon>Rhipicephalus</taxon>
        <taxon>Boophilus</taxon>
    </lineage>
</organism>
<comment type="caution">
    <text evidence="1">The sequence shown here is derived from an EMBL/GenBank/DDBJ whole genome shotgun (WGS) entry which is preliminary data.</text>
</comment>
<keyword evidence="2" id="KW-1185">Reference proteome</keyword>
<reference evidence="1" key="1">
    <citation type="journal article" date="2020" name="Cell">
        <title>Large-Scale Comparative Analyses of Tick Genomes Elucidate Their Genetic Diversity and Vector Capacities.</title>
        <authorList>
            <consortium name="Tick Genome and Microbiome Consortium (TIGMIC)"/>
            <person name="Jia N."/>
            <person name="Wang J."/>
            <person name="Shi W."/>
            <person name="Du L."/>
            <person name="Sun Y."/>
            <person name="Zhan W."/>
            <person name="Jiang J.F."/>
            <person name="Wang Q."/>
            <person name="Zhang B."/>
            <person name="Ji P."/>
            <person name="Bell-Sakyi L."/>
            <person name="Cui X.M."/>
            <person name="Yuan T.T."/>
            <person name="Jiang B.G."/>
            <person name="Yang W.F."/>
            <person name="Lam T.T."/>
            <person name="Chang Q.C."/>
            <person name="Ding S.J."/>
            <person name="Wang X.J."/>
            <person name="Zhu J.G."/>
            <person name="Ruan X.D."/>
            <person name="Zhao L."/>
            <person name="Wei J.T."/>
            <person name="Ye R.Z."/>
            <person name="Que T.C."/>
            <person name="Du C.H."/>
            <person name="Zhou Y.H."/>
            <person name="Cheng J.X."/>
            <person name="Dai P.F."/>
            <person name="Guo W.B."/>
            <person name="Han X.H."/>
            <person name="Huang E.J."/>
            <person name="Li L.F."/>
            <person name="Wei W."/>
            <person name="Gao Y.C."/>
            <person name="Liu J.Z."/>
            <person name="Shao H.Z."/>
            <person name="Wang X."/>
            <person name="Wang C.C."/>
            <person name="Yang T.C."/>
            <person name="Huo Q.B."/>
            <person name="Li W."/>
            <person name="Chen H.Y."/>
            <person name="Chen S.E."/>
            <person name="Zhou L.G."/>
            <person name="Ni X.B."/>
            <person name="Tian J.H."/>
            <person name="Sheng Y."/>
            <person name="Liu T."/>
            <person name="Pan Y.S."/>
            <person name="Xia L.Y."/>
            <person name="Li J."/>
            <person name="Zhao F."/>
            <person name="Cao W.C."/>
        </authorList>
    </citation>
    <scope>NUCLEOTIDE SEQUENCE</scope>
    <source>
        <strain evidence="1">Rmic-2018</strain>
    </source>
</reference>
<sequence>MAASHKFNGRRIVLQWNYRGFKNKKSNDGAIDENALKNKLPDVISLLEPFDRAQLPGYVTCGSPWECTGKDIKVCTLVKRETAFINRALDVSEESDVEHALIEVMPGSGTKKTDLFMPDVYSAPSKRGFKHNFSVLFHKAMTKVASSPLLIRGDSIAPHMQWGYGADSPKEKRLAGLMSSAWLYSTNRCRMLESDWAHAATRHPTSPYGWTQMAKLRHKYKNNPEAFADEIVQTHLTRSSEYIVVYVNWSRSETEKLNVAIPKAFKTALRVPQYTKTHRLLELGMHNTLDQIVETQKIAQLERLSHSRTARNSCILEQADTFSTCSKFNITWHRA</sequence>
<dbReference type="Gene3D" id="3.60.10.10">
    <property type="entry name" value="Endonuclease/exonuclease/phosphatase"/>
    <property type="match status" value="1"/>
</dbReference>
<dbReference type="EMBL" id="JABSTU010000011">
    <property type="protein sequence ID" value="KAH8009533.1"/>
    <property type="molecule type" value="Genomic_DNA"/>
</dbReference>
<dbReference type="AlphaFoldDB" id="A0A9J6D663"/>
<evidence type="ECO:0000313" key="2">
    <source>
        <dbReference type="Proteomes" id="UP000821866"/>
    </source>
</evidence>
<dbReference type="SUPFAM" id="SSF56219">
    <property type="entry name" value="DNase I-like"/>
    <property type="match status" value="1"/>
</dbReference>
<name>A0A9J6D663_RHIMP</name>
<accession>A0A9J6D663</accession>
<dbReference type="InterPro" id="IPR036691">
    <property type="entry name" value="Endo/exonu/phosph_ase_sf"/>
</dbReference>